<protein>
    <submittedName>
        <fullName evidence="2">Uncharacterized protein</fullName>
    </submittedName>
</protein>
<organism evidence="2 3">
    <name type="scientific">Sphingobium boeckii</name>
    <dbReference type="NCBI Taxonomy" id="1082345"/>
    <lineage>
        <taxon>Bacteria</taxon>
        <taxon>Pseudomonadati</taxon>
        <taxon>Pseudomonadota</taxon>
        <taxon>Alphaproteobacteria</taxon>
        <taxon>Sphingomonadales</taxon>
        <taxon>Sphingomonadaceae</taxon>
        <taxon>Sphingobium</taxon>
    </lineage>
</organism>
<comment type="caution">
    <text evidence="2">The sequence shown here is derived from an EMBL/GenBank/DDBJ whole genome shotgun (WGS) entry which is preliminary data.</text>
</comment>
<dbReference type="AlphaFoldDB" id="A0A7W9AJ90"/>
<keyword evidence="3" id="KW-1185">Reference proteome</keyword>
<keyword evidence="1" id="KW-0732">Signal</keyword>
<dbReference type="EMBL" id="JACIJC010000004">
    <property type="protein sequence ID" value="MBB5686665.1"/>
    <property type="molecule type" value="Genomic_DNA"/>
</dbReference>
<evidence type="ECO:0000256" key="1">
    <source>
        <dbReference type="SAM" id="SignalP"/>
    </source>
</evidence>
<proteinExistence type="predicted"/>
<dbReference type="RefSeq" id="WP_184019297.1">
    <property type="nucleotide sequence ID" value="NZ_JACIJC010000004.1"/>
</dbReference>
<gene>
    <name evidence="2" type="ORF">FHS49_002689</name>
</gene>
<feature type="signal peptide" evidence="1">
    <location>
        <begin position="1"/>
        <end position="23"/>
    </location>
</feature>
<evidence type="ECO:0000313" key="2">
    <source>
        <dbReference type="EMBL" id="MBB5686665.1"/>
    </source>
</evidence>
<evidence type="ECO:0000313" key="3">
    <source>
        <dbReference type="Proteomes" id="UP000549617"/>
    </source>
</evidence>
<sequence length="77" mass="8224">MRSRLGQGLGFAAVIGLASSAQARPEPMMVATLCTGAGLVSIMLPGQDDHQQPRDCDKACHAACDSRKKKERRRSAL</sequence>
<name>A0A7W9AJ90_9SPHN</name>
<reference evidence="2 3" key="1">
    <citation type="submission" date="2020-08" db="EMBL/GenBank/DDBJ databases">
        <title>Genomic Encyclopedia of Type Strains, Phase IV (KMG-IV): sequencing the most valuable type-strain genomes for metagenomic binning, comparative biology and taxonomic classification.</title>
        <authorList>
            <person name="Goeker M."/>
        </authorList>
    </citation>
    <scope>NUCLEOTIDE SEQUENCE [LARGE SCALE GENOMIC DNA]</scope>
    <source>
        <strain evidence="2 3">DSM 25079</strain>
    </source>
</reference>
<dbReference type="Proteomes" id="UP000549617">
    <property type="component" value="Unassembled WGS sequence"/>
</dbReference>
<feature type="chain" id="PRO_5030618052" evidence="1">
    <location>
        <begin position="24"/>
        <end position="77"/>
    </location>
</feature>
<accession>A0A7W9AJ90</accession>